<proteinExistence type="predicted"/>
<sequence length="296" mass="34306">MSDYSVLQLQEAPERWGGQWTEQKLDTFTKYVEAYLTILGKHDYWKTIYFDGFAGSGTRKDKVQTVLYEQLELTPYEEHIYKGAAERVVCLDKSFDYYYFVDKQQSLEKLKNKLELLPKAEGKKMLFKEGDCNIQLRKLADSMLTRKDLAALVFLDPFGMDIEWKSIASLQKTRTDIWILLPTGIVNRLLDRAGKIQHIDRLVSFFGLSEEAIRAEFYKKTGQIGLFGEDSPSKKIEDAIHHAADLYIRQLKSIWTYVTKIPLILRNSRNSPIFYFIFASNNKTAKKIAGQIIKNV</sequence>
<reference evidence="2" key="1">
    <citation type="submission" date="2017-10" db="EMBL/GenBank/DDBJ databases">
        <authorList>
            <person name="Gaisin V.A."/>
            <person name="Rysina M.S."/>
            <person name="Grouzdev D.S."/>
        </authorList>
    </citation>
    <scope>NUCLEOTIDE SEQUENCE [LARGE SCALE GENOMIC DNA]</scope>
    <source>
        <strain evidence="2">V1</strain>
    </source>
</reference>
<dbReference type="EMBL" id="PDNZ01000003">
    <property type="protein sequence ID" value="PWW82381.1"/>
    <property type="molecule type" value="Genomic_DNA"/>
</dbReference>
<dbReference type="InterPro" id="IPR031009">
    <property type="entry name" value="Tcm_partner"/>
</dbReference>
<dbReference type="Proteomes" id="UP000246278">
    <property type="component" value="Unassembled WGS sequence"/>
</dbReference>
<dbReference type="NCBIfam" id="TIGR04474">
    <property type="entry name" value="tcm_partner"/>
    <property type="match status" value="1"/>
</dbReference>
<evidence type="ECO:0000313" key="1">
    <source>
        <dbReference type="EMBL" id="PWW82381.1"/>
    </source>
</evidence>
<dbReference type="OrthoDB" id="7838592at2"/>
<organism evidence="1 2">
    <name type="scientific">Prosthecochloris marina</name>
    <dbReference type="NCBI Taxonomy" id="2017681"/>
    <lineage>
        <taxon>Bacteria</taxon>
        <taxon>Pseudomonadati</taxon>
        <taxon>Chlorobiota</taxon>
        <taxon>Chlorobiia</taxon>
        <taxon>Chlorobiales</taxon>
        <taxon>Chlorobiaceae</taxon>
        <taxon>Prosthecochloris</taxon>
    </lineage>
</organism>
<name>A0A317TA08_9CHLB</name>
<evidence type="ECO:0008006" key="3">
    <source>
        <dbReference type="Google" id="ProtNLM"/>
    </source>
</evidence>
<accession>A0A317TA08</accession>
<comment type="caution">
    <text evidence="1">The sequence shown here is derived from an EMBL/GenBank/DDBJ whole genome shotgun (WGS) entry which is preliminary data.</text>
</comment>
<keyword evidence="2" id="KW-1185">Reference proteome</keyword>
<evidence type="ECO:0000313" key="2">
    <source>
        <dbReference type="Proteomes" id="UP000246278"/>
    </source>
</evidence>
<dbReference type="RefSeq" id="WP_110022854.1">
    <property type="nucleotide sequence ID" value="NZ_PDNZ01000003.1"/>
</dbReference>
<protein>
    <recommendedName>
        <fullName evidence="3">Three-Cys-motif partner protein TcmP</fullName>
    </recommendedName>
</protein>
<dbReference type="AlphaFoldDB" id="A0A317TA08"/>
<gene>
    <name evidence="1" type="ORF">CR164_05110</name>
</gene>